<dbReference type="OrthoDB" id="9805416at2"/>
<evidence type="ECO:0000259" key="6">
    <source>
        <dbReference type="Pfam" id="PF02826"/>
    </source>
</evidence>
<dbReference type="InterPro" id="IPR006140">
    <property type="entry name" value="D-isomer_DH_NAD-bd"/>
</dbReference>
<dbReference type="GO" id="GO:0016616">
    <property type="term" value="F:oxidoreductase activity, acting on the CH-OH group of donors, NAD or NADP as acceptor"/>
    <property type="evidence" value="ECO:0007669"/>
    <property type="project" value="InterPro"/>
</dbReference>
<keyword evidence="2 4" id="KW-0560">Oxidoreductase</keyword>
<feature type="domain" description="D-isomer specific 2-hydroxyacid dehydrogenase NAD-binding" evidence="6">
    <location>
        <begin position="115"/>
        <end position="297"/>
    </location>
</feature>
<comment type="caution">
    <text evidence="7">The sequence shown here is derived from an EMBL/GenBank/DDBJ whole genome shotgun (WGS) entry which is preliminary data.</text>
</comment>
<gene>
    <name evidence="7" type="ORF">CWR48_13455</name>
</gene>
<accession>A0A3D8PPS1</accession>
<evidence type="ECO:0000259" key="5">
    <source>
        <dbReference type="Pfam" id="PF00389"/>
    </source>
</evidence>
<protein>
    <submittedName>
        <fullName evidence="7">Hydroxyacid dehydrogenase</fullName>
    </submittedName>
</protein>
<feature type="domain" description="D-isomer specific 2-hydroxyacid dehydrogenase catalytic" evidence="5">
    <location>
        <begin position="10"/>
        <end position="329"/>
    </location>
</feature>
<proteinExistence type="inferred from homology"/>
<evidence type="ECO:0000256" key="4">
    <source>
        <dbReference type="RuleBase" id="RU003719"/>
    </source>
</evidence>
<dbReference type="AlphaFoldDB" id="A0A3D8PPS1"/>
<dbReference type="PANTHER" id="PTHR42789:SF1">
    <property type="entry name" value="D-ISOMER SPECIFIC 2-HYDROXYACID DEHYDROGENASE FAMILY PROTEIN (AFU_ORTHOLOGUE AFUA_6G10090)"/>
    <property type="match status" value="1"/>
</dbReference>
<dbReference type="Pfam" id="PF02826">
    <property type="entry name" value="2-Hacid_dh_C"/>
    <property type="match status" value="1"/>
</dbReference>
<evidence type="ECO:0000256" key="3">
    <source>
        <dbReference type="ARBA" id="ARBA00023027"/>
    </source>
</evidence>
<dbReference type="InterPro" id="IPR029753">
    <property type="entry name" value="D-isomer_DH_CS"/>
</dbReference>
<evidence type="ECO:0000256" key="1">
    <source>
        <dbReference type="ARBA" id="ARBA00005854"/>
    </source>
</evidence>
<dbReference type="PROSITE" id="PS00671">
    <property type="entry name" value="D_2_HYDROXYACID_DH_3"/>
    <property type="match status" value="1"/>
</dbReference>
<reference evidence="8" key="1">
    <citation type="submission" date="2017-11" db="EMBL/GenBank/DDBJ databases">
        <authorList>
            <person name="Zhu W."/>
        </authorList>
    </citation>
    <scope>NUCLEOTIDE SEQUENCE [LARGE SCALE GENOMIC DNA]</scope>
    <source>
        <strain evidence="8">CAU 1183</strain>
    </source>
</reference>
<dbReference type="EMBL" id="PIOC01000019">
    <property type="protein sequence ID" value="RDW17527.1"/>
    <property type="molecule type" value="Genomic_DNA"/>
</dbReference>
<dbReference type="PANTHER" id="PTHR42789">
    <property type="entry name" value="D-ISOMER SPECIFIC 2-HYDROXYACID DEHYDROGENASE FAMILY PROTEIN (AFU_ORTHOLOGUE AFUA_6G10090)"/>
    <property type="match status" value="1"/>
</dbReference>
<dbReference type="InterPro" id="IPR050857">
    <property type="entry name" value="D-2-hydroxyacid_DH"/>
</dbReference>
<keyword evidence="3" id="KW-0520">NAD</keyword>
<keyword evidence="8" id="KW-1185">Reference proteome</keyword>
<dbReference type="InterPro" id="IPR036291">
    <property type="entry name" value="NAD(P)-bd_dom_sf"/>
</dbReference>
<dbReference type="FunFam" id="3.40.50.720:FF:000203">
    <property type="entry name" value="D-3-phosphoglycerate dehydrogenase (SerA)"/>
    <property type="match status" value="1"/>
</dbReference>
<evidence type="ECO:0000313" key="8">
    <source>
        <dbReference type="Proteomes" id="UP000257143"/>
    </source>
</evidence>
<dbReference type="Proteomes" id="UP000257143">
    <property type="component" value="Unassembled WGS sequence"/>
</dbReference>
<dbReference type="SUPFAM" id="SSF51735">
    <property type="entry name" value="NAD(P)-binding Rossmann-fold domains"/>
    <property type="match status" value="1"/>
</dbReference>
<evidence type="ECO:0000313" key="7">
    <source>
        <dbReference type="EMBL" id="RDW17527.1"/>
    </source>
</evidence>
<name>A0A3D8PPS1_9BACI</name>
<organism evidence="7 8">
    <name type="scientific">Oceanobacillus arenosus</name>
    <dbReference type="NCBI Taxonomy" id="1229153"/>
    <lineage>
        <taxon>Bacteria</taxon>
        <taxon>Bacillati</taxon>
        <taxon>Bacillota</taxon>
        <taxon>Bacilli</taxon>
        <taxon>Bacillales</taxon>
        <taxon>Bacillaceae</taxon>
        <taxon>Oceanobacillus</taxon>
    </lineage>
</organism>
<sequence length="342" mass="37318">MGDRWMKKVVILNAMLHSAGEEFLAERNIQIEKVPMDSPIPNANVIEKVKDADGLIVRLPAGVNRELIEAAPQLKVIATSGTGSDHIDINASNEHNIPVVNNAGVGALPVAEHAVGLMLALGKRIVTSEQQLRKKGWVSREQFLNEKIGTELSGKTIGIIGFGFIGQTLAKILKNGFGVELLVYDPVISNEMIESAGATQCDSVKELSEKSDYVSIHVPHNKHTHHLINREILDSMKPSAFLINCARGGVIDQDELVKAIKEKRIAGAGIDVFPEEPPQLSDEIFSLNEVIVTPHIAGITEETNRKLSLSAAKQVLQVLEGEKPESLVNVAVWENRRVAIER</sequence>
<comment type="similarity">
    <text evidence="1 4">Belongs to the D-isomer specific 2-hydroxyacid dehydrogenase family.</text>
</comment>
<dbReference type="GO" id="GO:0051287">
    <property type="term" value="F:NAD binding"/>
    <property type="evidence" value="ECO:0007669"/>
    <property type="project" value="InterPro"/>
</dbReference>
<dbReference type="InterPro" id="IPR006139">
    <property type="entry name" value="D-isomer_2_OHA_DH_cat_dom"/>
</dbReference>
<evidence type="ECO:0000256" key="2">
    <source>
        <dbReference type="ARBA" id="ARBA00023002"/>
    </source>
</evidence>
<dbReference type="SUPFAM" id="SSF52283">
    <property type="entry name" value="Formate/glycerate dehydrogenase catalytic domain-like"/>
    <property type="match status" value="1"/>
</dbReference>
<dbReference type="Gene3D" id="3.40.50.720">
    <property type="entry name" value="NAD(P)-binding Rossmann-like Domain"/>
    <property type="match status" value="2"/>
</dbReference>
<dbReference type="Pfam" id="PF00389">
    <property type="entry name" value="2-Hacid_dh"/>
    <property type="match status" value="1"/>
</dbReference>